<reference evidence="2 3" key="2">
    <citation type="submission" date="2019-07" db="EMBL/GenBank/DDBJ databases">
        <title>Seonamhaeicola sp. W255 draft genome.</title>
        <authorList>
            <person name="Zhang X.-Y."/>
            <person name="Zhang R."/>
            <person name="Zhong Y.-L."/>
            <person name="Du Z.-J."/>
        </authorList>
    </citation>
    <scope>NUCLEOTIDE SEQUENCE [LARGE SCALE GENOMIC DNA]</scope>
    <source>
        <strain evidence="2 3">W255</strain>
    </source>
</reference>
<dbReference type="RefSeq" id="WP_133357600.1">
    <property type="nucleotide sequence ID" value="NZ_SMZJ02000020.1"/>
</dbReference>
<evidence type="ECO:0000313" key="2">
    <source>
        <dbReference type="EMBL" id="TWO30421.1"/>
    </source>
</evidence>
<name>A0A562Y7L6_9FLAO</name>
<dbReference type="OrthoDB" id="9816036at2"/>
<keyword evidence="3" id="KW-1185">Reference proteome</keyword>
<dbReference type="EMBL" id="SMZJ02000020">
    <property type="protein sequence ID" value="TWO30421.1"/>
    <property type="molecule type" value="Genomic_DNA"/>
</dbReference>
<dbReference type="Proteomes" id="UP000295814">
    <property type="component" value="Unassembled WGS sequence"/>
</dbReference>
<evidence type="ECO:0000313" key="3">
    <source>
        <dbReference type="Proteomes" id="UP000295814"/>
    </source>
</evidence>
<protein>
    <submittedName>
        <fullName evidence="2">FRG domain-containing protein</fullName>
    </submittedName>
</protein>
<proteinExistence type="predicted"/>
<organism evidence="2 3">
    <name type="scientific">Seonamhaeicola sediminis</name>
    <dbReference type="NCBI Taxonomy" id="2528206"/>
    <lineage>
        <taxon>Bacteria</taxon>
        <taxon>Pseudomonadati</taxon>
        <taxon>Bacteroidota</taxon>
        <taxon>Flavobacteriia</taxon>
        <taxon>Flavobacteriales</taxon>
        <taxon>Flavobacteriaceae</taxon>
    </lineage>
</organism>
<dbReference type="InterPro" id="IPR014966">
    <property type="entry name" value="FRG-dom"/>
</dbReference>
<feature type="domain" description="FRG" evidence="1">
    <location>
        <begin position="37"/>
        <end position="143"/>
    </location>
</feature>
<gene>
    <name evidence="2" type="ORF">E1J38_014695</name>
</gene>
<reference evidence="2 3" key="1">
    <citation type="submission" date="2019-03" db="EMBL/GenBank/DDBJ databases">
        <authorList>
            <person name="Zhong Y.L."/>
        </authorList>
    </citation>
    <scope>NUCLEOTIDE SEQUENCE [LARGE SCALE GENOMIC DNA]</scope>
    <source>
        <strain evidence="2 3">W255</strain>
    </source>
</reference>
<dbReference type="Pfam" id="PF08867">
    <property type="entry name" value="FRG"/>
    <property type="match status" value="1"/>
</dbReference>
<evidence type="ECO:0000259" key="1">
    <source>
        <dbReference type="SMART" id="SM00901"/>
    </source>
</evidence>
<accession>A0A562Y7L6</accession>
<comment type="caution">
    <text evidence="2">The sequence shown here is derived from an EMBL/GenBank/DDBJ whole genome shotgun (WGS) entry which is preliminary data.</text>
</comment>
<dbReference type="SMART" id="SM00901">
    <property type="entry name" value="FRG"/>
    <property type="match status" value="1"/>
</dbReference>
<dbReference type="AlphaFoldDB" id="A0A562Y7L6"/>
<sequence length="343" mass="41184">MGKTIPFYNTIEDKEKHFKIIEINTEQDFDNFFDEHQNKEGIYRGVSSWRYKIYSSLQRHLMSNEITIEDSNRFINDYIKICRQNPLLNKYLNSFKIPPSKLSLMAYLQHFGAPTSFIDFSENISKSLYFATEKLKNDTIENFSLYFIDKKDLELINIDNVYDGVKKRKNYFDELSKVYEEKMDSGRYHNINDEMFDINVLDVFLIENKVEYEEIFKTYNNIRIIAQEGLFINNSHLKLPLEESLKHFFSNSVNYQWSPIEETPEAENYQREEYARIEKCKPLQKRLENNIIISYEFSPKLVEYVKKKIKLNKEDIYPEEEKLVQELFNKHLETIKITMPNKV</sequence>